<dbReference type="Proteomes" id="UP000682733">
    <property type="component" value="Unassembled WGS sequence"/>
</dbReference>
<proteinExistence type="predicted"/>
<dbReference type="Proteomes" id="UP000677228">
    <property type="component" value="Unassembled WGS sequence"/>
</dbReference>
<sequence length="31" mass="3804">TDGESSDLNMNDLRSRLNQRRELFVFRPYHH</sequence>
<protein>
    <submittedName>
        <fullName evidence="1">Uncharacterized protein</fullName>
    </submittedName>
</protein>
<name>A0A8S2F6C9_9BILA</name>
<gene>
    <name evidence="1" type="ORF">OVA965_LOCUS30347</name>
    <name evidence="2" type="ORF">TMI583_LOCUS31147</name>
</gene>
<organism evidence="1 3">
    <name type="scientific">Didymodactylos carnosus</name>
    <dbReference type="NCBI Taxonomy" id="1234261"/>
    <lineage>
        <taxon>Eukaryota</taxon>
        <taxon>Metazoa</taxon>
        <taxon>Spiralia</taxon>
        <taxon>Gnathifera</taxon>
        <taxon>Rotifera</taxon>
        <taxon>Eurotatoria</taxon>
        <taxon>Bdelloidea</taxon>
        <taxon>Philodinida</taxon>
        <taxon>Philodinidae</taxon>
        <taxon>Didymodactylos</taxon>
    </lineage>
</organism>
<evidence type="ECO:0000313" key="3">
    <source>
        <dbReference type="Proteomes" id="UP000677228"/>
    </source>
</evidence>
<dbReference type="EMBL" id="CAJNOK010021993">
    <property type="protein sequence ID" value="CAF1341074.1"/>
    <property type="molecule type" value="Genomic_DNA"/>
</dbReference>
<evidence type="ECO:0000313" key="1">
    <source>
        <dbReference type="EMBL" id="CAF1341074.1"/>
    </source>
</evidence>
<reference evidence="1" key="1">
    <citation type="submission" date="2021-02" db="EMBL/GenBank/DDBJ databases">
        <authorList>
            <person name="Nowell W R."/>
        </authorList>
    </citation>
    <scope>NUCLEOTIDE SEQUENCE</scope>
</reference>
<accession>A0A8S2F6C9</accession>
<evidence type="ECO:0000313" key="2">
    <source>
        <dbReference type="EMBL" id="CAF4152324.1"/>
    </source>
</evidence>
<feature type="non-terminal residue" evidence="1">
    <location>
        <position position="1"/>
    </location>
</feature>
<dbReference type="AlphaFoldDB" id="A0A8S2F6C9"/>
<dbReference type="EMBL" id="CAJOBA010043620">
    <property type="protein sequence ID" value="CAF4152324.1"/>
    <property type="molecule type" value="Genomic_DNA"/>
</dbReference>
<comment type="caution">
    <text evidence="1">The sequence shown here is derived from an EMBL/GenBank/DDBJ whole genome shotgun (WGS) entry which is preliminary data.</text>
</comment>